<reference evidence="2" key="1">
    <citation type="submission" date="2023-03" db="EMBL/GenBank/DDBJ databases">
        <title>Mating type loci evolution in Malassezia.</title>
        <authorList>
            <person name="Coelho M.A."/>
        </authorList>
    </citation>
    <scope>NUCLEOTIDE SEQUENCE</scope>
    <source>
        <strain evidence="2">CBS 7876</strain>
    </source>
</reference>
<feature type="compositionally biased region" description="Basic and acidic residues" evidence="1">
    <location>
        <begin position="341"/>
        <end position="351"/>
    </location>
</feature>
<gene>
    <name evidence="2" type="ORF">MOBT1_001452</name>
</gene>
<feature type="compositionally biased region" description="Low complexity" evidence="1">
    <location>
        <begin position="443"/>
        <end position="454"/>
    </location>
</feature>
<dbReference type="Proteomes" id="UP001214603">
    <property type="component" value="Chromosome 2"/>
</dbReference>
<feature type="compositionally biased region" description="Low complexity" evidence="1">
    <location>
        <begin position="112"/>
        <end position="127"/>
    </location>
</feature>
<evidence type="ECO:0000313" key="3">
    <source>
        <dbReference type="Proteomes" id="UP001214603"/>
    </source>
</evidence>
<feature type="region of interest" description="Disordered" evidence="1">
    <location>
        <begin position="502"/>
        <end position="539"/>
    </location>
</feature>
<dbReference type="EMBL" id="CP119935">
    <property type="protein sequence ID" value="WFD02768.1"/>
    <property type="molecule type" value="Genomic_DNA"/>
</dbReference>
<feature type="compositionally biased region" description="Low complexity" evidence="1">
    <location>
        <begin position="69"/>
        <end position="106"/>
    </location>
</feature>
<evidence type="ECO:0000256" key="1">
    <source>
        <dbReference type="SAM" id="MobiDB-lite"/>
    </source>
</evidence>
<feature type="region of interest" description="Disordered" evidence="1">
    <location>
        <begin position="322"/>
        <end position="417"/>
    </location>
</feature>
<evidence type="ECO:0000313" key="2">
    <source>
        <dbReference type="EMBL" id="WFD02768.1"/>
    </source>
</evidence>
<organism evidence="2 3">
    <name type="scientific">Malassezia obtusa</name>
    <dbReference type="NCBI Taxonomy" id="76774"/>
    <lineage>
        <taxon>Eukaryota</taxon>
        <taxon>Fungi</taxon>
        <taxon>Dikarya</taxon>
        <taxon>Basidiomycota</taxon>
        <taxon>Ustilaginomycotina</taxon>
        <taxon>Malasseziomycetes</taxon>
        <taxon>Malasseziales</taxon>
        <taxon>Malasseziaceae</taxon>
        <taxon>Malassezia</taxon>
    </lineage>
</organism>
<feature type="region of interest" description="Disordered" evidence="1">
    <location>
        <begin position="442"/>
        <end position="468"/>
    </location>
</feature>
<feature type="compositionally biased region" description="Basic and acidic residues" evidence="1">
    <location>
        <begin position="235"/>
        <end position="244"/>
    </location>
</feature>
<proteinExistence type="predicted"/>
<feature type="compositionally biased region" description="Acidic residues" evidence="1">
    <location>
        <begin position="269"/>
        <end position="284"/>
    </location>
</feature>
<protein>
    <submittedName>
        <fullName evidence="2">Uncharacterized protein</fullName>
    </submittedName>
</protein>
<feature type="region of interest" description="Disordered" evidence="1">
    <location>
        <begin position="1"/>
        <end position="290"/>
    </location>
</feature>
<keyword evidence="3" id="KW-1185">Reference proteome</keyword>
<feature type="compositionally biased region" description="Low complexity" evidence="1">
    <location>
        <begin position="1"/>
        <end position="28"/>
    </location>
</feature>
<sequence>MGLSAVSAAGAATPPATGAGTGASGVPTPDEDGLPRRAPRPRKLSSRVRSPSPTPVTPIAKAPRARAEPSAGATPAAHSAHTTPAAAAASPAAPAPRAAATPSARTPRTKSPTTPATLPVTPANTAADASLSPEEETGPGKRHRRPSTMYRPPEALTSEHKKAPSPPAPASASRAKNGARNKSPGLTVRLARRSEDRAPAPPAEPASAAPAPTPVEQTPATFTRHGERIIPPPRRTVEVSRRADMSGILSPKPVRTASGVWRPLPPMPLEDEDEEEEDDDDDVGSDVVQRSADIARQAWSIAVLGAQPKPNVHSVVLASEAAPAWPPSSAPSNESDGEEDDFHKTMLHDPELDLLTHVPSPSHDGSDASDGVLTDGNVTTPASCAKEGSPGDVAPTRSPSAKLPASEAGSDAVFQHALPLPRSTEAHAHAGSLTLSLPYELCPAPSAAATPPAADGELDADGDTPLTPVHSVTAQERAERASLGARGASPAETLAALLPDTLPSADAPAAPDAPSSPFSPASPLFDDASPSTSDSAPTDATLHLSLSAEPHERTMRTLRLRTRSWRSPTWTTRGTRRTCATMRRARRTASGGGARRRPSVRLRRGACRGCAAARRSALYCSTG</sequence>
<accession>A0AAF0DYB0</accession>
<dbReference type="AlphaFoldDB" id="A0AAF0DYB0"/>
<name>A0AAF0DYB0_9BASI</name>
<feature type="compositionally biased region" description="Basic residues" evidence="1">
    <location>
        <begin position="37"/>
        <end position="46"/>
    </location>
</feature>